<dbReference type="EMBL" id="JACJTQ010000048">
    <property type="protein sequence ID" value="MBD2694430.1"/>
    <property type="molecule type" value="Genomic_DNA"/>
</dbReference>
<dbReference type="RefSeq" id="WP_190908596.1">
    <property type="nucleotide sequence ID" value="NZ_JACJTQ010000048.1"/>
</dbReference>
<accession>A0ABR8JA15</accession>
<reference evidence="1 2" key="1">
    <citation type="journal article" date="2020" name="ISME J.">
        <title>Comparative genomics reveals insights into cyanobacterial evolution and habitat adaptation.</title>
        <authorList>
            <person name="Chen M.Y."/>
            <person name="Teng W.K."/>
            <person name="Zhao L."/>
            <person name="Hu C.X."/>
            <person name="Zhou Y.K."/>
            <person name="Han B.P."/>
            <person name="Song L.R."/>
            <person name="Shu W.S."/>
        </authorList>
    </citation>
    <scope>NUCLEOTIDE SEQUENCE [LARGE SCALE GENOMIC DNA]</scope>
    <source>
        <strain evidence="1 2">FACHB-362</strain>
    </source>
</reference>
<keyword evidence="2" id="KW-1185">Reference proteome</keyword>
<gene>
    <name evidence="1" type="ORF">H6G68_22245</name>
</gene>
<comment type="caution">
    <text evidence="1">The sequence shown here is derived from an EMBL/GenBank/DDBJ whole genome shotgun (WGS) entry which is preliminary data.</text>
</comment>
<protein>
    <submittedName>
        <fullName evidence="1">Uncharacterized protein</fullName>
    </submittedName>
</protein>
<name>A0ABR8JA15_9NOST</name>
<sequence>MKRIEIVEALGGLLEAITVANGFNTDLGLNLLYWQDYATEYEEDALIYRDGDEDVTEAGNNHEYVLHTEIEAHSFSETPGLRANQCLQDIILAIGKNITFPGPASKITLLGSETEVETDGKSACKVLVKLDIHYRTPKFNP</sequence>
<dbReference type="Proteomes" id="UP000660381">
    <property type="component" value="Unassembled WGS sequence"/>
</dbReference>
<proteinExistence type="predicted"/>
<evidence type="ECO:0000313" key="2">
    <source>
        <dbReference type="Proteomes" id="UP000660381"/>
    </source>
</evidence>
<organism evidence="1 2">
    <name type="scientific">Anabaena catenula FACHB-362</name>
    <dbReference type="NCBI Taxonomy" id="2692877"/>
    <lineage>
        <taxon>Bacteria</taxon>
        <taxon>Bacillati</taxon>
        <taxon>Cyanobacteriota</taxon>
        <taxon>Cyanophyceae</taxon>
        <taxon>Nostocales</taxon>
        <taxon>Nostocaceae</taxon>
        <taxon>Anabaena</taxon>
    </lineage>
</organism>
<evidence type="ECO:0000313" key="1">
    <source>
        <dbReference type="EMBL" id="MBD2694430.1"/>
    </source>
</evidence>